<dbReference type="PANTHER" id="PTHR30460">
    <property type="entry name" value="MODERATE CONDUCTANCE MECHANOSENSITIVE CHANNEL YBIO"/>
    <property type="match status" value="1"/>
</dbReference>
<evidence type="ECO:0000313" key="10">
    <source>
        <dbReference type="Proteomes" id="UP001141183"/>
    </source>
</evidence>
<dbReference type="InterPro" id="IPR023408">
    <property type="entry name" value="MscS_beta-dom_sf"/>
</dbReference>
<evidence type="ECO:0000256" key="3">
    <source>
        <dbReference type="ARBA" id="ARBA00022475"/>
    </source>
</evidence>
<evidence type="ECO:0000256" key="2">
    <source>
        <dbReference type="ARBA" id="ARBA00008017"/>
    </source>
</evidence>
<dbReference type="InterPro" id="IPR049278">
    <property type="entry name" value="MS_channel_C"/>
</dbReference>
<dbReference type="SUPFAM" id="SSF82689">
    <property type="entry name" value="Mechanosensitive channel protein MscS (YggB), C-terminal domain"/>
    <property type="match status" value="1"/>
</dbReference>
<comment type="caution">
    <text evidence="9">The sequence shown here is derived from an EMBL/GenBank/DDBJ whole genome shotgun (WGS) entry which is preliminary data.</text>
</comment>
<dbReference type="InterPro" id="IPR045276">
    <property type="entry name" value="YbiO_bact"/>
</dbReference>
<dbReference type="Gene3D" id="1.10.287.1260">
    <property type="match status" value="1"/>
</dbReference>
<protein>
    <submittedName>
        <fullName evidence="9">Mechanosensitive ion channel family protein</fullName>
    </submittedName>
</protein>
<feature type="domain" description="Mechanosensitive ion channel MscS C-terminal" evidence="8">
    <location>
        <begin position="204"/>
        <end position="288"/>
    </location>
</feature>
<evidence type="ECO:0000256" key="4">
    <source>
        <dbReference type="ARBA" id="ARBA00022692"/>
    </source>
</evidence>
<keyword evidence="5" id="KW-1133">Transmembrane helix</keyword>
<dbReference type="FunFam" id="2.30.30.60:FF:000001">
    <property type="entry name" value="MscS Mechanosensitive ion channel"/>
    <property type="match status" value="1"/>
</dbReference>
<dbReference type="InterPro" id="IPR011066">
    <property type="entry name" value="MscS_channel_C_sf"/>
</dbReference>
<dbReference type="InterPro" id="IPR010920">
    <property type="entry name" value="LSM_dom_sf"/>
</dbReference>
<evidence type="ECO:0000313" key="9">
    <source>
        <dbReference type="EMBL" id="MDC4241209.1"/>
    </source>
</evidence>
<dbReference type="Gene3D" id="2.30.30.60">
    <property type="match status" value="1"/>
</dbReference>
<dbReference type="InterPro" id="IPR006685">
    <property type="entry name" value="MscS_channel_2nd"/>
</dbReference>
<dbReference type="SUPFAM" id="SSF50182">
    <property type="entry name" value="Sm-like ribonucleoproteins"/>
    <property type="match status" value="1"/>
</dbReference>
<keyword evidence="4" id="KW-0812">Transmembrane</keyword>
<keyword evidence="6" id="KW-0472">Membrane</keyword>
<evidence type="ECO:0000259" key="8">
    <source>
        <dbReference type="Pfam" id="PF21082"/>
    </source>
</evidence>
<dbReference type="Pfam" id="PF21082">
    <property type="entry name" value="MS_channel_3rd"/>
    <property type="match status" value="1"/>
</dbReference>
<dbReference type="Gene3D" id="3.30.70.100">
    <property type="match status" value="1"/>
</dbReference>
<proteinExistence type="inferred from homology"/>
<dbReference type="GO" id="GO:0005886">
    <property type="term" value="C:plasma membrane"/>
    <property type="evidence" value="ECO:0007669"/>
    <property type="project" value="UniProtKB-SubCell"/>
</dbReference>
<reference evidence="9" key="1">
    <citation type="submission" date="2022-05" db="EMBL/GenBank/DDBJ databases">
        <title>Draft genome sequence of Clostridium tertium strain CP3 isolated from Peru.</title>
        <authorList>
            <person name="Hurtado R."/>
            <person name="Lima L."/>
            <person name="Sousa T."/>
            <person name="Jaiswal A.K."/>
            <person name="Tiwari S."/>
            <person name="Maturrano L."/>
            <person name="Brenig B."/>
            <person name="Azevedo V."/>
        </authorList>
    </citation>
    <scope>NUCLEOTIDE SEQUENCE</scope>
    <source>
        <strain evidence="9">CP3</strain>
    </source>
</reference>
<organism evidence="9 10">
    <name type="scientific">Clostridium tertium</name>
    <dbReference type="NCBI Taxonomy" id="1559"/>
    <lineage>
        <taxon>Bacteria</taxon>
        <taxon>Bacillati</taxon>
        <taxon>Bacillota</taxon>
        <taxon>Clostridia</taxon>
        <taxon>Eubacteriales</taxon>
        <taxon>Clostridiaceae</taxon>
        <taxon>Clostridium</taxon>
    </lineage>
</organism>
<accession>A0A9X4B0S4</accession>
<dbReference type="PANTHER" id="PTHR30460:SF0">
    <property type="entry name" value="MODERATE CONDUCTANCE MECHANOSENSITIVE CHANNEL YBIO"/>
    <property type="match status" value="1"/>
</dbReference>
<comment type="subcellular location">
    <subcellularLocation>
        <location evidence="1">Cell membrane</location>
        <topology evidence="1">Multi-pass membrane protein</topology>
    </subcellularLocation>
</comment>
<dbReference type="AlphaFoldDB" id="A0A9X4B0S4"/>
<dbReference type="EMBL" id="JAMRYU010000014">
    <property type="protein sequence ID" value="MDC4241209.1"/>
    <property type="molecule type" value="Genomic_DNA"/>
</dbReference>
<dbReference type="Pfam" id="PF00924">
    <property type="entry name" value="MS_channel_2nd"/>
    <property type="match status" value="1"/>
</dbReference>
<sequence>MQNLLTWVSPGINDNGKIILNVNWEEVMGNAVSTLEFILNKGIRLILLIVAMYLAIKIGDKLIDKFVKNQIESKLSFSMNRQKAITVGAILKSSLKYAVYISGAAIIIGSTFKVSAAVLSAVGFVVGIGAQSLVKDLINGFFILFEDQYGVGDYVTIGVYSGIVENIGIRSTVLKDFSGDVHVLPNGAVLEVTNHSRGNMRFMVDVEIAYEEDVDNAISLIEDTCKNFEEKNKDEVKEEIEVLGVISLNASGVTIRVVGKSKPLSQWKMERELRKEIKKTLDEAGVEIPYPKTQIVNNKFV</sequence>
<keyword evidence="3" id="KW-1003">Cell membrane</keyword>
<dbReference type="GO" id="GO:0008381">
    <property type="term" value="F:mechanosensitive monoatomic ion channel activity"/>
    <property type="evidence" value="ECO:0007669"/>
    <property type="project" value="InterPro"/>
</dbReference>
<evidence type="ECO:0000259" key="7">
    <source>
        <dbReference type="Pfam" id="PF00924"/>
    </source>
</evidence>
<gene>
    <name evidence="9" type="ORF">NE398_13655</name>
</gene>
<keyword evidence="10" id="KW-1185">Reference proteome</keyword>
<dbReference type="RefSeq" id="WP_008676150.1">
    <property type="nucleotide sequence ID" value="NZ_BAAACM010000011.1"/>
</dbReference>
<name>A0A9X4B0S4_9CLOT</name>
<dbReference type="Proteomes" id="UP001141183">
    <property type="component" value="Unassembled WGS sequence"/>
</dbReference>
<evidence type="ECO:0000256" key="1">
    <source>
        <dbReference type="ARBA" id="ARBA00004651"/>
    </source>
</evidence>
<comment type="similarity">
    <text evidence="2">Belongs to the MscS (TC 1.A.23) family.</text>
</comment>
<evidence type="ECO:0000256" key="6">
    <source>
        <dbReference type="ARBA" id="ARBA00023136"/>
    </source>
</evidence>
<evidence type="ECO:0000256" key="5">
    <source>
        <dbReference type="ARBA" id="ARBA00022989"/>
    </source>
</evidence>
<feature type="domain" description="Mechanosensitive ion channel MscS" evidence="7">
    <location>
        <begin position="133"/>
        <end position="197"/>
    </location>
</feature>
<dbReference type="GeneID" id="93043279"/>